<dbReference type="PANTHER" id="PTHR22950">
    <property type="entry name" value="AMINO ACID TRANSPORTER"/>
    <property type="match status" value="1"/>
</dbReference>
<keyword evidence="5 7" id="KW-1133">Transmembrane helix</keyword>
<feature type="transmembrane region" description="Helical" evidence="7">
    <location>
        <begin position="105"/>
        <end position="126"/>
    </location>
</feature>
<keyword evidence="6 7" id="KW-0472">Membrane</keyword>
<feature type="transmembrane region" description="Helical" evidence="7">
    <location>
        <begin position="412"/>
        <end position="431"/>
    </location>
</feature>
<evidence type="ECO:0000256" key="3">
    <source>
        <dbReference type="ARBA" id="ARBA00022692"/>
    </source>
</evidence>
<evidence type="ECO:0000313" key="10">
    <source>
        <dbReference type="Proteomes" id="UP000327013"/>
    </source>
</evidence>
<name>A0A5N6QZU9_9ROSI</name>
<keyword evidence="3 7" id="KW-0812">Transmembrane</keyword>
<evidence type="ECO:0000256" key="7">
    <source>
        <dbReference type="SAM" id="Phobius"/>
    </source>
</evidence>
<evidence type="ECO:0000259" key="8">
    <source>
        <dbReference type="Pfam" id="PF01490"/>
    </source>
</evidence>
<keyword evidence="4" id="KW-0029">Amino-acid transport</keyword>
<proteinExistence type="predicted"/>
<comment type="subcellular location">
    <subcellularLocation>
        <location evidence="1">Membrane</location>
        <topology evidence="1">Multi-pass membrane protein</topology>
    </subcellularLocation>
</comment>
<feature type="transmembrane region" description="Helical" evidence="7">
    <location>
        <begin position="261"/>
        <end position="285"/>
    </location>
</feature>
<feature type="transmembrane region" description="Helical" evidence="7">
    <location>
        <begin position="312"/>
        <end position="332"/>
    </location>
</feature>
<dbReference type="InterPro" id="IPR013057">
    <property type="entry name" value="AA_transpt_TM"/>
</dbReference>
<evidence type="ECO:0000256" key="4">
    <source>
        <dbReference type="ARBA" id="ARBA00022970"/>
    </source>
</evidence>
<dbReference type="AlphaFoldDB" id="A0A5N6QZU9"/>
<evidence type="ECO:0000256" key="1">
    <source>
        <dbReference type="ARBA" id="ARBA00004141"/>
    </source>
</evidence>
<feature type="transmembrane region" description="Helical" evidence="7">
    <location>
        <begin position="55"/>
        <end position="76"/>
    </location>
</feature>
<dbReference type="EMBL" id="CM017323">
    <property type="protein sequence ID" value="KAE8021864.1"/>
    <property type="molecule type" value="Genomic_DNA"/>
</dbReference>
<feature type="transmembrane region" description="Helical" evidence="7">
    <location>
        <begin position="352"/>
        <end position="372"/>
    </location>
</feature>
<evidence type="ECO:0000256" key="2">
    <source>
        <dbReference type="ARBA" id="ARBA00022448"/>
    </source>
</evidence>
<dbReference type="Pfam" id="PF01490">
    <property type="entry name" value="Aa_trans"/>
    <property type="match status" value="1"/>
</dbReference>
<protein>
    <recommendedName>
        <fullName evidence="8">Amino acid transporter transmembrane domain-containing protein</fullName>
    </recommendedName>
</protein>
<feature type="transmembrane region" description="Helical" evidence="7">
    <location>
        <begin position="185"/>
        <end position="204"/>
    </location>
</feature>
<dbReference type="Proteomes" id="UP000327013">
    <property type="component" value="Chromosome 3"/>
</dbReference>
<dbReference type="GO" id="GO:0031090">
    <property type="term" value="C:organelle membrane"/>
    <property type="evidence" value="ECO:0007669"/>
    <property type="project" value="UniProtKB-ARBA"/>
</dbReference>
<dbReference type="PANTHER" id="PTHR22950:SF553">
    <property type="entry name" value="AMINO ACID TRANSPORTER AVT6A-LIKE"/>
    <property type="match status" value="1"/>
</dbReference>
<keyword evidence="2" id="KW-0813">Transport</keyword>
<evidence type="ECO:0000313" key="9">
    <source>
        <dbReference type="EMBL" id="KAE8021864.1"/>
    </source>
</evidence>
<dbReference type="GO" id="GO:0015179">
    <property type="term" value="F:L-amino acid transmembrane transporter activity"/>
    <property type="evidence" value="ECO:0007669"/>
    <property type="project" value="TreeGrafter"/>
</dbReference>
<evidence type="ECO:0000256" key="6">
    <source>
        <dbReference type="ARBA" id="ARBA00023136"/>
    </source>
</evidence>
<feature type="domain" description="Amino acid transporter transmembrane" evidence="8">
    <location>
        <begin position="28"/>
        <end position="434"/>
    </location>
</feature>
<dbReference type="OrthoDB" id="28208at2759"/>
<gene>
    <name evidence="9" type="ORF">FH972_007714</name>
</gene>
<reference evidence="9 10" key="1">
    <citation type="submission" date="2019-06" db="EMBL/GenBank/DDBJ databases">
        <title>A chromosomal-level reference genome of Carpinus fangiana (Coryloideae, Betulaceae).</title>
        <authorList>
            <person name="Yang X."/>
            <person name="Wang Z."/>
            <person name="Zhang L."/>
            <person name="Hao G."/>
            <person name="Liu J."/>
            <person name="Yang Y."/>
        </authorList>
    </citation>
    <scope>NUCLEOTIDE SEQUENCE [LARGE SCALE GENOMIC DNA]</scope>
    <source>
        <strain evidence="9">Cfa_2016G</strain>
        <tissue evidence="9">Leaf</tissue>
    </source>
</reference>
<feature type="transmembrane region" description="Helical" evidence="7">
    <location>
        <begin position="216"/>
        <end position="241"/>
    </location>
</feature>
<accession>A0A5N6QZU9</accession>
<feature type="transmembrane region" description="Helical" evidence="7">
    <location>
        <begin position="378"/>
        <end position="400"/>
    </location>
</feature>
<sequence>MSERNKQIVAPLLPRNQDEAELGKYDGASFHASVFNMSCTIAGAGIMSLPATLKLLGLVPGVALILCAALLTEASIEMLLRFSKPGSAFSYGDVMGDAFGMMGKMLLQTTIVINNIGGVIMYLIIIEDLLSGATSSGVHHEGVLEEWFGEHWWTGRAFVLIALTVTVFIPLMSLKRIESLRHTSAISFALAVVFLLVVIGITAYKLANGSIETPRWFPIVTDLTAFCNLFTAVPPVVCAYVCHFNVHTIENELEKPSRMQVVVRTSLTLCAVVYLMTGSFGFLLFGESTLPDVLSNFDANLGIPFGSLINDIVRVSYACHIVLIFPIIFYPLRLNLDGLLFPSARPLASDNLRFALISAGLTVIVLLGAIFIPNIWVAFQFSGATVGVLLGFIFPASITLKDSHGIATKTDKSLSIFMIILAVLTNVVAIYSNANSL</sequence>
<evidence type="ECO:0000256" key="5">
    <source>
        <dbReference type="ARBA" id="ARBA00022989"/>
    </source>
</evidence>
<organism evidence="9 10">
    <name type="scientific">Carpinus fangiana</name>
    <dbReference type="NCBI Taxonomy" id="176857"/>
    <lineage>
        <taxon>Eukaryota</taxon>
        <taxon>Viridiplantae</taxon>
        <taxon>Streptophyta</taxon>
        <taxon>Embryophyta</taxon>
        <taxon>Tracheophyta</taxon>
        <taxon>Spermatophyta</taxon>
        <taxon>Magnoliopsida</taxon>
        <taxon>eudicotyledons</taxon>
        <taxon>Gunneridae</taxon>
        <taxon>Pentapetalae</taxon>
        <taxon>rosids</taxon>
        <taxon>fabids</taxon>
        <taxon>Fagales</taxon>
        <taxon>Betulaceae</taxon>
        <taxon>Carpinus</taxon>
    </lineage>
</organism>
<feature type="transmembrane region" description="Helical" evidence="7">
    <location>
        <begin position="153"/>
        <end position="173"/>
    </location>
</feature>
<keyword evidence="10" id="KW-1185">Reference proteome</keyword>